<dbReference type="STRING" id="698762.SAMN00808754_2053"/>
<reference evidence="1 2" key="1">
    <citation type="submission" date="2017-04" db="EMBL/GenBank/DDBJ databases">
        <authorList>
            <person name="Afonso C.L."/>
            <person name="Miller P.J."/>
            <person name="Scott M.A."/>
            <person name="Spackman E."/>
            <person name="Goraichik I."/>
            <person name="Dimitrov K.M."/>
            <person name="Suarez D.L."/>
            <person name="Swayne D.E."/>
        </authorList>
    </citation>
    <scope>NUCLEOTIDE SEQUENCE [LARGE SCALE GENOMIC DNA]</scope>
    <source>
        <strain evidence="1 2">ToBE</strain>
    </source>
</reference>
<organism evidence="1 2">
    <name type="scientific">Thermanaeromonas toyohensis ToBE</name>
    <dbReference type="NCBI Taxonomy" id="698762"/>
    <lineage>
        <taxon>Bacteria</taxon>
        <taxon>Bacillati</taxon>
        <taxon>Bacillota</taxon>
        <taxon>Clostridia</taxon>
        <taxon>Neomoorellales</taxon>
        <taxon>Neomoorellaceae</taxon>
        <taxon>Thermanaeromonas</taxon>
    </lineage>
</organism>
<dbReference type="Proteomes" id="UP000192569">
    <property type="component" value="Chromosome I"/>
</dbReference>
<keyword evidence="2" id="KW-1185">Reference proteome</keyword>
<dbReference type="RefSeq" id="WP_157109922.1">
    <property type="nucleotide sequence ID" value="NZ_LT838272.1"/>
</dbReference>
<evidence type="ECO:0000313" key="1">
    <source>
        <dbReference type="EMBL" id="SMB97975.1"/>
    </source>
</evidence>
<accession>A0A1W1VX94</accession>
<gene>
    <name evidence="1" type="ORF">SAMN00808754_2053</name>
</gene>
<name>A0A1W1VX94_9FIRM</name>
<protein>
    <submittedName>
        <fullName evidence="1">Ribonuclease R winged-helix domain-containing protein</fullName>
    </submittedName>
</protein>
<sequence length="181" mass="20418">MPVGYSARCKVCNSPHRAEIEKWIKEGGVSAREVARRLAEMGEKISHEAIRRHMLEHFDVAAEAREQYRKSQKQFDLEVKKRLSDIEMLDATIADNFELSQATTAWLKELLEERKKPPLALVQLREKLQSEMRQAMKTKLELLGEDGASKMADALSALMEDLAKHVAGEGAGDMARKGEEA</sequence>
<dbReference type="AlphaFoldDB" id="A0A1W1VX94"/>
<evidence type="ECO:0000313" key="2">
    <source>
        <dbReference type="Proteomes" id="UP000192569"/>
    </source>
</evidence>
<proteinExistence type="predicted"/>
<dbReference type="EMBL" id="LT838272">
    <property type="protein sequence ID" value="SMB97975.1"/>
    <property type="molecule type" value="Genomic_DNA"/>
</dbReference>
<dbReference type="OrthoDB" id="9763644at2"/>